<feature type="domain" description="HNH nuclease" evidence="2">
    <location>
        <begin position="338"/>
        <end position="390"/>
    </location>
</feature>
<reference evidence="3 4" key="1">
    <citation type="submission" date="2016-01" db="EMBL/GenBank/DDBJ databases">
        <title>Mycobacterium immunogenum strain CD11_6 genome sequencing and assembly.</title>
        <authorList>
            <person name="Kaur G."/>
            <person name="Nair G.R."/>
            <person name="Mayilraj S."/>
        </authorList>
    </citation>
    <scope>NUCLEOTIDE SEQUENCE [LARGE SCALE GENOMIC DNA]</scope>
    <source>
        <strain evidence="3 4">CD11-6</strain>
    </source>
</reference>
<dbReference type="InterPro" id="IPR002711">
    <property type="entry name" value="HNH"/>
</dbReference>
<dbReference type="AlphaFoldDB" id="A0A179VFQ7"/>
<dbReference type="SMART" id="SM00507">
    <property type="entry name" value="HNHc"/>
    <property type="match status" value="1"/>
</dbReference>
<comment type="caution">
    <text evidence="3">The sequence shown here is derived from an EMBL/GenBank/DDBJ whole genome shotgun (WGS) entry which is preliminary data.</text>
</comment>
<dbReference type="GO" id="GO:0008270">
    <property type="term" value="F:zinc ion binding"/>
    <property type="evidence" value="ECO:0007669"/>
    <property type="project" value="InterPro"/>
</dbReference>
<evidence type="ECO:0000256" key="1">
    <source>
        <dbReference type="ARBA" id="ARBA00023450"/>
    </source>
</evidence>
<dbReference type="GO" id="GO:0004519">
    <property type="term" value="F:endonuclease activity"/>
    <property type="evidence" value="ECO:0007669"/>
    <property type="project" value="InterPro"/>
</dbReference>
<proteinExistence type="inferred from homology"/>
<evidence type="ECO:0000259" key="2">
    <source>
        <dbReference type="SMART" id="SM00507"/>
    </source>
</evidence>
<dbReference type="Pfam" id="PF02720">
    <property type="entry name" value="DUF222"/>
    <property type="match status" value="1"/>
</dbReference>
<dbReference type="Gene3D" id="1.10.30.50">
    <property type="match status" value="1"/>
</dbReference>
<dbReference type="CDD" id="cd00085">
    <property type="entry name" value="HNHc"/>
    <property type="match status" value="1"/>
</dbReference>
<dbReference type="GO" id="GO:0003676">
    <property type="term" value="F:nucleic acid binding"/>
    <property type="evidence" value="ECO:0007669"/>
    <property type="project" value="InterPro"/>
</dbReference>
<evidence type="ECO:0000313" key="3">
    <source>
        <dbReference type="EMBL" id="OAT70748.1"/>
    </source>
</evidence>
<dbReference type="Pfam" id="PF01844">
    <property type="entry name" value="HNH"/>
    <property type="match status" value="1"/>
</dbReference>
<sequence length="431" mass="46831">MSSIAVLEAAVDAFCAESIEDLKAAEALTVLARLEVVQRRLFSRGLRLIPAVTGQASPVELGGTSFPDVLSRRLHIGKGAARRRIADAEQLVPRRAITGEQLAPVLPNVAGALERGDIGEEHVRIIRHFFDRLPTVVDAPTREAAEAQLAVMATQFRPEALRIGADRMMALLNPDGQFSDTDRARRRGLTIGPQGFDGMSAISGLLDPETRAYLDAVFAKLAAPGMCNPNDQSPTVDGEVSPQAAERDTRTMAQRHHDALRTALRSTLASAELGSHHGLPVTVIVTTTLKELEDGAGTRLPMRDLIRMATHAHHYLAIFNDNGRALYLGRTKRIASPDQRLVLHARDRGCTHPGCHVPGYLCQVHHITEWATGGPTDIDNLTFACGPHHQLLNHGWTTRKHKDGTTEWIPPPQLSTITAEEFGAVPVAPLL</sequence>
<protein>
    <recommendedName>
        <fullName evidence="2">HNH nuclease domain-containing protein</fullName>
    </recommendedName>
</protein>
<dbReference type="InterPro" id="IPR003615">
    <property type="entry name" value="HNH_nuc"/>
</dbReference>
<evidence type="ECO:0000313" key="4">
    <source>
        <dbReference type="Proteomes" id="UP000186919"/>
    </source>
</evidence>
<organism evidence="3 4">
    <name type="scientific">Mycobacteroides immunogenum</name>
    <dbReference type="NCBI Taxonomy" id="83262"/>
    <lineage>
        <taxon>Bacteria</taxon>
        <taxon>Bacillati</taxon>
        <taxon>Actinomycetota</taxon>
        <taxon>Actinomycetes</taxon>
        <taxon>Mycobacteriales</taxon>
        <taxon>Mycobacteriaceae</taxon>
        <taxon>Mycobacteroides</taxon>
    </lineage>
</organism>
<dbReference type="InterPro" id="IPR003870">
    <property type="entry name" value="DUF222"/>
</dbReference>
<name>A0A179VFQ7_9MYCO</name>
<dbReference type="RefSeq" id="WP_064627921.1">
    <property type="nucleotide sequence ID" value="NZ_LQYE01000001.1"/>
</dbReference>
<gene>
    <name evidence="3" type="ORF">AWB85_05435</name>
</gene>
<dbReference type="Proteomes" id="UP000186919">
    <property type="component" value="Unassembled WGS sequence"/>
</dbReference>
<accession>A0A179VFQ7</accession>
<dbReference type="EMBL" id="LQYE01000001">
    <property type="protein sequence ID" value="OAT70748.1"/>
    <property type="molecule type" value="Genomic_DNA"/>
</dbReference>
<comment type="similarity">
    <text evidence="1">Belongs to the Rv1128c/1148c/1588c/1702c/1945/3466 family.</text>
</comment>